<dbReference type="EMBL" id="PCRM01000001">
    <property type="protein sequence ID" value="PIP21974.1"/>
    <property type="molecule type" value="Genomic_DNA"/>
</dbReference>
<sequence length="112" mass="13431">MGRRRRNSRKRWYQSVDGLDPYSKTPDYLSRKRKKKAKKHFQPTRFSLSNGLSIRVEEGDNTNNGRAVQLNIQWQEVPFWQFWARLRTPLQIHLNEGNARRLARVLARIVNR</sequence>
<reference evidence="1 2" key="1">
    <citation type="submission" date="2017-09" db="EMBL/GenBank/DDBJ databases">
        <title>Depth-based differentiation of microbial function through sediment-hosted aquifers and enrichment of novel symbionts in the deep terrestrial subsurface.</title>
        <authorList>
            <person name="Probst A.J."/>
            <person name="Ladd B."/>
            <person name="Jarett J.K."/>
            <person name="Geller-Mcgrath D.E."/>
            <person name="Sieber C.M."/>
            <person name="Emerson J.B."/>
            <person name="Anantharaman K."/>
            <person name="Thomas B.C."/>
            <person name="Malmstrom R."/>
            <person name="Stieglmeier M."/>
            <person name="Klingl A."/>
            <person name="Woyke T."/>
            <person name="Ryan C.M."/>
            <person name="Banfield J.F."/>
        </authorList>
    </citation>
    <scope>NUCLEOTIDE SEQUENCE [LARGE SCALE GENOMIC DNA]</scope>
    <source>
        <strain evidence="1">CG23_combo_of_CG06-09_8_20_14_all_40_13</strain>
    </source>
</reference>
<evidence type="ECO:0000313" key="2">
    <source>
        <dbReference type="Proteomes" id="UP000231567"/>
    </source>
</evidence>
<evidence type="ECO:0000313" key="1">
    <source>
        <dbReference type="EMBL" id="PIP21974.1"/>
    </source>
</evidence>
<accession>A0A2G9YRW3</accession>
<name>A0A2G9YRW3_9BACT</name>
<gene>
    <name evidence="1" type="ORF">COX39_00025</name>
</gene>
<dbReference type="AlphaFoldDB" id="A0A2G9YRW3"/>
<proteinExistence type="predicted"/>
<organism evidence="1 2">
    <name type="scientific">Candidatus Nealsonbacteria bacterium CG23_combo_of_CG06-09_8_20_14_all_40_13</name>
    <dbReference type="NCBI Taxonomy" id="1974724"/>
    <lineage>
        <taxon>Bacteria</taxon>
        <taxon>Candidatus Nealsoniibacteriota</taxon>
    </lineage>
</organism>
<comment type="caution">
    <text evidence="1">The sequence shown here is derived from an EMBL/GenBank/DDBJ whole genome shotgun (WGS) entry which is preliminary data.</text>
</comment>
<protein>
    <submittedName>
        <fullName evidence="1">Uncharacterized protein</fullName>
    </submittedName>
</protein>
<dbReference type="Proteomes" id="UP000231567">
    <property type="component" value="Unassembled WGS sequence"/>
</dbReference>